<gene>
    <name evidence="6" type="ORF">DCAR_0100716</name>
</gene>
<organism evidence="6 7">
    <name type="scientific">Daucus carota subsp. sativus</name>
    <name type="common">Carrot</name>
    <dbReference type="NCBI Taxonomy" id="79200"/>
    <lineage>
        <taxon>Eukaryota</taxon>
        <taxon>Viridiplantae</taxon>
        <taxon>Streptophyta</taxon>
        <taxon>Embryophyta</taxon>
        <taxon>Tracheophyta</taxon>
        <taxon>Spermatophyta</taxon>
        <taxon>Magnoliopsida</taxon>
        <taxon>eudicotyledons</taxon>
        <taxon>Gunneridae</taxon>
        <taxon>Pentapetalae</taxon>
        <taxon>asterids</taxon>
        <taxon>campanulids</taxon>
        <taxon>Apiales</taxon>
        <taxon>Apiaceae</taxon>
        <taxon>Apioideae</taxon>
        <taxon>Scandiceae</taxon>
        <taxon>Daucinae</taxon>
        <taxon>Daucus</taxon>
        <taxon>Daucus sect. Daucus</taxon>
    </lineage>
</organism>
<reference evidence="6" key="2">
    <citation type="submission" date="2022-03" db="EMBL/GenBank/DDBJ databases">
        <title>Draft title - Genomic analysis of global carrot germplasm unveils the trajectory of domestication and the origin of high carotenoid orange carrot.</title>
        <authorList>
            <person name="Iorizzo M."/>
            <person name="Ellison S."/>
            <person name="Senalik D."/>
            <person name="Macko-Podgorni A."/>
            <person name="Grzebelus D."/>
            <person name="Bostan H."/>
            <person name="Rolling W."/>
            <person name="Curaba J."/>
            <person name="Simon P."/>
        </authorList>
    </citation>
    <scope>NUCLEOTIDE SEQUENCE</scope>
    <source>
        <tissue evidence="6">Leaf</tissue>
    </source>
</reference>
<dbReference type="InterPro" id="IPR013766">
    <property type="entry name" value="Thioredoxin_domain"/>
</dbReference>
<evidence type="ECO:0000313" key="7">
    <source>
        <dbReference type="Proteomes" id="UP000077755"/>
    </source>
</evidence>
<dbReference type="Pfam" id="PF00085">
    <property type="entry name" value="Thioredoxin"/>
    <property type="match status" value="1"/>
</dbReference>
<name>A0AAF0W4P1_DAUCS</name>
<protein>
    <recommendedName>
        <fullName evidence="5">Thioredoxin domain-containing protein</fullName>
    </recommendedName>
</protein>
<sequence length="179" mass="19670">MFQFSHPLSRNSSSPAGSGISHSLPPSLSLSLSLSLPPSPSLPLYFSLSVSLSLSPSSSPLPLPLFCSSNIVVVESEEQFKRSLSKVQDESQSAIFYYTAVWCSPCRLLSPIIKQMSEKYPHVTTYKVDIDHKGLGNALSNMDIHSVPTVHFFRNGIKANEVIGADVQLLKNIMEKLYK</sequence>
<evidence type="ECO:0000256" key="1">
    <source>
        <dbReference type="ARBA" id="ARBA00022982"/>
    </source>
</evidence>
<keyword evidence="7" id="KW-1185">Reference proteome</keyword>
<dbReference type="InterPro" id="IPR036249">
    <property type="entry name" value="Thioredoxin-like_sf"/>
</dbReference>
<dbReference type="CDD" id="cd02947">
    <property type="entry name" value="TRX_family"/>
    <property type="match status" value="1"/>
</dbReference>
<evidence type="ECO:0000256" key="2">
    <source>
        <dbReference type="ARBA" id="ARBA00023157"/>
    </source>
</evidence>
<dbReference type="Proteomes" id="UP000077755">
    <property type="component" value="Chromosome 1"/>
</dbReference>
<feature type="region of interest" description="Disordered" evidence="4">
    <location>
        <begin position="1"/>
        <end position="20"/>
    </location>
</feature>
<dbReference type="PANTHER" id="PTHR10438">
    <property type="entry name" value="THIOREDOXIN"/>
    <property type="match status" value="1"/>
</dbReference>
<reference evidence="6" key="1">
    <citation type="journal article" date="2016" name="Nat. Genet.">
        <title>A high-quality carrot genome assembly provides new insights into carotenoid accumulation and asterid genome evolution.</title>
        <authorList>
            <person name="Iorizzo M."/>
            <person name="Ellison S."/>
            <person name="Senalik D."/>
            <person name="Zeng P."/>
            <person name="Satapoomin P."/>
            <person name="Huang J."/>
            <person name="Bowman M."/>
            <person name="Iovene M."/>
            <person name="Sanseverino W."/>
            <person name="Cavagnaro P."/>
            <person name="Yildiz M."/>
            <person name="Macko-Podgorni A."/>
            <person name="Moranska E."/>
            <person name="Grzebelus E."/>
            <person name="Grzebelus D."/>
            <person name="Ashrafi H."/>
            <person name="Zheng Z."/>
            <person name="Cheng S."/>
            <person name="Spooner D."/>
            <person name="Van Deynze A."/>
            <person name="Simon P."/>
        </authorList>
    </citation>
    <scope>NUCLEOTIDE SEQUENCE</scope>
    <source>
        <tissue evidence="6">Leaf</tissue>
    </source>
</reference>
<keyword evidence="1" id="KW-0249">Electron transport</keyword>
<proteinExistence type="predicted"/>
<evidence type="ECO:0000256" key="4">
    <source>
        <dbReference type="SAM" id="MobiDB-lite"/>
    </source>
</evidence>
<dbReference type="PROSITE" id="PS51352">
    <property type="entry name" value="THIOREDOXIN_2"/>
    <property type="match status" value="1"/>
</dbReference>
<evidence type="ECO:0000256" key="3">
    <source>
        <dbReference type="ARBA" id="ARBA00023284"/>
    </source>
</evidence>
<accession>A0AAF0W4P1</accession>
<feature type="domain" description="Thioredoxin" evidence="5">
    <location>
        <begin position="57"/>
        <end position="179"/>
    </location>
</feature>
<evidence type="ECO:0000259" key="5">
    <source>
        <dbReference type="PROSITE" id="PS51352"/>
    </source>
</evidence>
<dbReference type="PANTHER" id="PTHR10438:SF405">
    <property type="entry name" value="THIOREDOXIN DOMAIN-CONTAINING PROTEIN"/>
    <property type="match status" value="1"/>
</dbReference>
<dbReference type="EMBL" id="CP093343">
    <property type="protein sequence ID" value="WOG81565.1"/>
    <property type="molecule type" value="Genomic_DNA"/>
</dbReference>
<dbReference type="Gene3D" id="3.40.30.10">
    <property type="entry name" value="Glutaredoxin"/>
    <property type="match status" value="1"/>
</dbReference>
<keyword evidence="2" id="KW-1015">Disulfide bond</keyword>
<dbReference type="SUPFAM" id="SSF52833">
    <property type="entry name" value="Thioredoxin-like"/>
    <property type="match status" value="1"/>
</dbReference>
<dbReference type="AlphaFoldDB" id="A0AAF0W4P1"/>
<keyword evidence="1" id="KW-0813">Transport</keyword>
<evidence type="ECO:0000313" key="6">
    <source>
        <dbReference type="EMBL" id="WOG81565.1"/>
    </source>
</evidence>
<dbReference type="InterPro" id="IPR050620">
    <property type="entry name" value="Thioredoxin_H-type-like"/>
</dbReference>
<feature type="compositionally biased region" description="Low complexity" evidence="4">
    <location>
        <begin position="9"/>
        <end position="20"/>
    </location>
</feature>
<dbReference type="FunFam" id="3.40.30.10:FF:000245">
    <property type="entry name" value="Thioredoxin"/>
    <property type="match status" value="1"/>
</dbReference>
<keyword evidence="3" id="KW-0676">Redox-active center</keyword>